<evidence type="ECO:0000256" key="4">
    <source>
        <dbReference type="SAM" id="Coils"/>
    </source>
</evidence>
<feature type="domain" description="GCF C-terminal" evidence="6">
    <location>
        <begin position="575"/>
        <end position="787"/>
    </location>
</feature>
<evidence type="ECO:0000256" key="1">
    <source>
        <dbReference type="ARBA" id="ARBA00004123"/>
    </source>
</evidence>
<dbReference type="AlphaFoldDB" id="A0A814BRE6"/>
<dbReference type="OrthoDB" id="429427at2759"/>
<feature type="coiled-coil region" evidence="4">
    <location>
        <begin position="375"/>
        <end position="413"/>
    </location>
</feature>
<keyword evidence="3" id="KW-0539">Nucleus</keyword>
<proteinExistence type="inferred from homology"/>
<evidence type="ECO:0000256" key="3">
    <source>
        <dbReference type="ARBA" id="ARBA00023242"/>
    </source>
</evidence>
<feature type="compositionally biased region" description="Basic and acidic residues" evidence="5">
    <location>
        <begin position="66"/>
        <end position="88"/>
    </location>
</feature>
<sequence>MFKKSNRNFRTKRAETDSDEENESVNQSVSIKPQKEASKSDIKITKLSFDNDEETEEFKVKKSKESRRIVKEQKKSKKEKEKQQIKVEEPEYKTQIKTETKEVSPREILFNDEIKIKPLQKLEKNVSKFSTNKYRREESKSEDEFESYKIESDEEEVKEEKGEDETDKLRLLREEFEILNGEDLDPLERETDEAKRSMKLMLKSGIIPNANIIHEARKKREMARQGDYIPIGRQTNIKGRSTLVREDEEDLSEDEHGVTVSDSRLTMNFIETSHKERLMTRNNFLAYEQGSDDEKKSDLSEDELERWEKEQIKKGVQISQLSSNDFKDMKKAKFIEKLLGSNLEPEPMEIESTYEQVLSLDKLNNLPQISFLSIKDSLKTNLNSLEETYRAHLNEYNMTTDNLNANKTDLENLKNSKPSLDEQYVYYQEMKAYLTDYIECYDEKILEIEKAEKNWLDLHKEKAQKILKRRHDNLRDQNTETTRSLTLNKKPFEAGHLKRMVERENRRTKRKLIREEKKKLIKSHLEQIELNEGFSTDDEESLTDEDQFKEKRQFIITQLSQELFNDVLEDFYKFDSIKQRFEKWKKINEQNYKNAFVSLSLPKLFSPLVRAELLDWNPLEIDEPYYLEKTKWFLELICFNKQDLSMDKKDEDFMIIPHIVEKLVMNRLISITESIYDPFSRKQTQNFANFFVELVKTYPTLSAQSLNSKKFIETIIARFKKTFEEEVFVPLYSKQLINQKNSEPSKFFHRQFYSCIKVFSNVLLWKEVLSESILKELAIDCLLNRYLLIGLQNLEPTIETIRIIEYLTSKLPKKWLETNIESTNTMNLPQLTSVIRLIRRIADQINENDFKTNRISPNEFKMQIQEIRKLFQMLGASDQAMTLSNTYEL</sequence>
<dbReference type="GO" id="GO:0000398">
    <property type="term" value="P:mRNA splicing, via spliceosome"/>
    <property type="evidence" value="ECO:0007669"/>
    <property type="project" value="InterPro"/>
</dbReference>
<dbReference type="InterPro" id="IPR022783">
    <property type="entry name" value="GCFC_dom"/>
</dbReference>
<dbReference type="PANTHER" id="PTHR12214">
    <property type="entry name" value="GC-RICH SEQUENCE DNA-BINDING FACTOR"/>
    <property type="match status" value="1"/>
</dbReference>
<keyword evidence="8" id="KW-1185">Reference proteome</keyword>
<evidence type="ECO:0000256" key="5">
    <source>
        <dbReference type="SAM" id="MobiDB-lite"/>
    </source>
</evidence>
<protein>
    <recommendedName>
        <fullName evidence="6">GCF C-terminal domain-containing protein</fullName>
    </recommendedName>
</protein>
<feature type="compositionally biased region" description="Acidic residues" evidence="5">
    <location>
        <begin position="152"/>
        <end position="166"/>
    </location>
</feature>
<dbReference type="EMBL" id="CAJNOC010002425">
    <property type="protein sequence ID" value="CAF0932359.1"/>
    <property type="molecule type" value="Genomic_DNA"/>
</dbReference>
<name>A0A814BRE6_9BILA</name>
<evidence type="ECO:0000313" key="7">
    <source>
        <dbReference type="EMBL" id="CAF0932359.1"/>
    </source>
</evidence>
<feature type="region of interest" description="Disordered" evidence="5">
    <location>
        <begin position="132"/>
        <end position="166"/>
    </location>
</feature>
<comment type="caution">
    <text evidence="7">The sequence shown here is derived from an EMBL/GenBank/DDBJ whole genome shotgun (WGS) entry which is preliminary data.</text>
</comment>
<dbReference type="Pfam" id="PF07842">
    <property type="entry name" value="GCFC"/>
    <property type="match status" value="1"/>
</dbReference>
<dbReference type="GO" id="GO:0005634">
    <property type="term" value="C:nucleus"/>
    <property type="evidence" value="ECO:0007669"/>
    <property type="project" value="UniProtKB-SubCell"/>
</dbReference>
<comment type="subcellular location">
    <subcellularLocation>
        <location evidence="1">Nucleus</location>
    </subcellularLocation>
</comment>
<organism evidence="7 8">
    <name type="scientific">Brachionus calyciflorus</name>
    <dbReference type="NCBI Taxonomy" id="104777"/>
    <lineage>
        <taxon>Eukaryota</taxon>
        <taxon>Metazoa</taxon>
        <taxon>Spiralia</taxon>
        <taxon>Gnathifera</taxon>
        <taxon>Rotifera</taxon>
        <taxon>Eurotatoria</taxon>
        <taxon>Monogononta</taxon>
        <taxon>Pseudotrocha</taxon>
        <taxon>Ploima</taxon>
        <taxon>Brachionidae</taxon>
        <taxon>Brachionus</taxon>
    </lineage>
</organism>
<gene>
    <name evidence="7" type="ORF">OXX778_LOCUS12978</name>
</gene>
<accession>A0A814BRE6</accession>
<evidence type="ECO:0000256" key="2">
    <source>
        <dbReference type="ARBA" id="ARBA00010801"/>
    </source>
</evidence>
<evidence type="ECO:0000259" key="6">
    <source>
        <dbReference type="Pfam" id="PF07842"/>
    </source>
</evidence>
<evidence type="ECO:0000313" key="8">
    <source>
        <dbReference type="Proteomes" id="UP000663879"/>
    </source>
</evidence>
<reference evidence="7" key="1">
    <citation type="submission" date="2021-02" db="EMBL/GenBank/DDBJ databases">
        <authorList>
            <person name="Nowell W R."/>
        </authorList>
    </citation>
    <scope>NUCLEOTIDE SEQUENCE</scope>
    <source>
        <strain evidence="7">Ploen Becks lab</strain>
    </source>
</reference>
<dbReference type="GO" id="GO:0003677">
    <property type="term" value="F:DNA binding"/>
    <property type="evidence" value="ECO:0007669"/>
    <property type="project" value="InterPro"/>
</dbReference>
<dbReference type="PANTHER" id="PTHR12214:SF0">
    <property type="entry name" value="LD29489P"/>
    <property type="match status" value="1"/>
</dbReference>
<feature type="compositionally biased region" description="Basic residues" evidence="5">
    <location>
        <begin position="1"/>
        <end position="11"/>
    </location>
</feature>
<feature type="compositionally biased region" description="Basic and acidic residues" evidence="5">
    <location>
        <begin position="33"/>
        <end position="44"/>
    </location>
</feature>
<dbReference type="Proteomes" id="UP000663879">
    <property type="component" value="Unassembled WGS sequence"/>
</dbReference>
<feature type="region of interest" description="Disordered" evidence="5">
    <location>
        <begin position="1"/>
        <end position="88"/>
    </location>
</feature>
<keyword evidence="4" id="KW-0175">Coiled coil</keyword>
<comment type="similarity">
    <text evidence="2">Belongs to the GCF family.</text>
</comment>
<dbReference type="InterPro" id="IPR012890">
    <property type="entry name" value="GCFC2-like"/>
</dbReference>